<dbReference type="Pfam" id="PF00400">
    <property type="entry name" value="WD40"/>
    <property type="match status" value="2"/>
</dbReference>
<evidence type="ECO:0000256" key="2">
    <source>
        <dbReference type="SAM" id="MobiDB-lite"/>
    </source>
</evidence>
<protein>
    <submittedName>
        <fullName evidence="3">DEHA2D17578p</fullName>
    </submittedName>
</protein>
<dbReference type="GO" id="GO:0032040">
    <property type="term" value="C:small-subunit processome"/>
    <property type="evidence" value="ECO:0007669"/>
    <property type="project" value="EnsemblFungi"/>
</dbReference>
<dbReference type="InterPro" id="IPR001680">
    <property type="entry name" value="WD40_rpt"/>
</dbReference>
<dbReference type="InterPro" id="IPR015943">
    <property type="entry name" value="WD40/YVTN_repeat-like_dom_sf"/>
</dbReference>
<dbReference type="HOGENOM" id="CLU_002392_2_1_1"/>
<evidence type="ECO:0000313" key="4">
    <source>
        <dbReference type="Proteomes" id="UP000000599"/>
    </source>
</evidence>
<name>Q6BRB9_DEBHA</name>
<dbReference type="GO" id="GO:0045943">
    <property type="term" value="P:positive regulation of transcription by RNA polymerase I"/>
    <property type="evidence" value="ECO:0007669"/>
    <property type="project" value="EnsemblFungi"/>
</dbReference>
<dbReference type="AlphaFoldDB" id="Q6BRB9"/>
<keyword evidence="4" id="KW-1185">Reference proteome</keyword>
<dbReference type="InParanoid" id="Q6BRB9"/>
<dbReference type="SUPFAM" id="SSF82171">
    <property type="entry name" value="DPP6 N-terminal domain-like"/>
    <property type="match status" value="1"/>
</dbReference>
<dbReference type="eggNOG" id="KOG2048">
    <property type="taxonomic scope" value="Eukaryota"/>
</dbReference>
<dbReference type="InterPro" id="IPR046351">
    <property type="entry name" value="UTP4"/>
</dbReference>
<dbReference type="FunCoup" id="Q6BRB9">
    <property type="interactions" value="1025"/>
</dbReference>
<gene>
    <name evidence="3" type="ordered locus">DEHA2D17578g</name>
</gene>
<feature type="region of interest" description="Disordered" evidence="2">
    <location>
        <begin position="648"/>
        <end position="673"/>
    </location>
</feature>
<dbReference type="InterPro" id="IPR036322">
    <property type="entry name" value="WD40_repeat_dom_sf"/>
</dbReference>
<dbReference type="PROSITE" id="PS50082">
    <property type="entry name" value="WD_REPEATS_2"/>
    <property type="match status" value="1"/>
</dbReference>
<dbReference type="GO" id="GO:0030686">
    <property type="term" value="C:90S preribosome"/>
    <property type="evidence" value="ECO:0007669"/>
    <property type="project" value="EnsemblFungi"/>
</dbReference>
<proteinExistence type="predicted"/>
<dbReference type="KEGG" id="dha:DEHA2D17578g"/>
<dbReference type="GO" id="GO:0034455">
    <property type="term" value="C:t-UTP complex"/>
    <property type="evidence" value="ECO:0007669"/>
    <property type="project" value="EnsemblFungi"/>
</dbReference>
<dbReference type="GO" id="GO:0000462">
    <property type="term" value="P:maturation of SSU-rRNA from tricistronic rRNA transcript (SSU-rRNA, 5.8S rRNA, LSU-rRNA)"/>
    <property type="evidence" value="ECO:0007669"/>
    <property type="project" value="EnsemblFungi"/>
</dbReference>
<dbReference type="SMART" id="SM00320">
    <property type="entry name" value="WD40"/>
    <property type="match status" value="9"/>
</dbReference>
<evidence type="ECO:0000256" key="1">
    <source>
        <dbReference type="PROSITE-ProRule" id="PRU00221"/>
    </source>
</evidence>
<dbReference type="Proteomes" id="UP000000599">
    <property type="component" value="Chromosome D"/>
</dbReference>
<dbReference type="STRING" id="284592.Q6BRB9"/>
<dbReference type="PANTHER" id="PTHR44163:SF1">
    <property type="entry name" value="U3 SMALL NUCLEOLAR RNA-ASSOCIATED PROTEIN 4 HOMOLOG"/>
    <property type="match status" value="1"/>
</dbReference>
<dbReference type="Gene3D" id="2.130.10.10">
    <property type="entry name" value="YVTN repeat-like/Quinoprotein amine dehydrogenase"/>
    <property type="match status" value="3"/>
</dbReference>
<sequence length="760" mass="86007">MDIHRCRFVDYTPHTITSTAFSHSSSSTQFASNDLRLAIGRSNGDIEIWNPKYNWTHELTLPGSRGRSIEGLCWSTTKDEPSPRLFSIGGSTYITEWDLTTGKPIINYDCNAGVIWSIDVNENGDKLAVGCDDGSAVIVDISGGPGSLEHDLICQRQDSRILSIKWYGNEKLVSGCADARLRCWSAVGETRGRLMGTMRVDKSKTESTLVWSVIVLPQKRQIVSGDSTGSIKFWDLDNFTLLQSFKVHEADVLCLTSDFTEEKLFSAGVDRKIHQFDLITNKNKTSKWVHSFSRLLHSNDVRSMSIYESKGCNFLISGGAERSVVIQSVQQFHDGKYRKLAISQQKPNVVINSSKNLIIMWQDQNIKIWKVFSDEESSNKHKLVAKLTLADDENITSVSINEEATLLAVSRLTSLKVFELSQPNNNNYKLKVSKIRDETFDSSFGGAKKVVFYSDNKLLVLTPEEEILKFIVDSENQTVSFENEIETVNSTVDKKSKLTYNSTIKNLAISKDSKYLAISRFNCSIEILALDEDESPYILTKLSSLPHLVSFTNNNTLLVLTEENKLYEFYIKSNTDSTVETLLTPWSKRNSEFLPKQFLTLEDKPQGLFTESSNDSCKIWIYGSTWLSFFDLSVNIPINKTYQNTSNVTNKKRNRDGLTIQNNNNNNDEENEFDGNQDIVEDNAERLELSLKQSQINRLRQKIQDDESTDVNDTAKPFWLTTKYRPIMMVDVFGNGIVVIERPSFSIPSTPAFNLPKLKV</sequence>
<accession>Q6BRB9</accession>
<dbReference type="OrthoDB" id="8883818at2759"/>
<keyword evidence="1" id="KW-0853">WD repeat</keyword>
<dbReference type="GeneID" id="2900954"/>
<dbReference type="EMBL" id="CR382136">
    <property type="protein sequence ID" value="CAG87425.2"/>
    <property type="molecule type" value="Genomic_DNA"/>
</dbReference>
<dbReference type="SUPFAM" id="SSF50978">
    <property type="entry name" value="WD40 repeat-like"/>
    <property type="match status" value="1"/>
</dbReference>
<evidence type="ECO:0000313" key="3">
    <source>
        <dbReference type="EMBL" id="CAG87425.2"/>
    </source>
</evidence>
<dbReference type="PANTHER" id="PTHR44163">
    <property type="entry name" value="U3 SMALL NUCLEOLAR RNA-ASSOCIATED PROTEIN 4 HOMOLOG"/>
    <property type="match status" value="1"/>
</dbReference>
<reference evidence="3 4" key="1">
    <citation type="journal article" date="2004" name="Nature">
        <title>Genome evolution in yeasts.</title>
        <authorList>
            <consortium name="Genolevures"/>
            <person name="Dujon B."/>
            <person name="Sherman D."/>
            <person name="Fischer G."/>
            <person name="Durrens P."/>
            <person name="Casaregola S."/>
            <person name="Lafontaine I."/>
            <person name="de Montigny J."/>
            <person name="Marck C."/>
            <person name="Neuveglise C."/>
            <person name="Talla E."/>
            <person name="Goffard N."/>
            <person name="Frangeul L."/>
            <person name="Aigle M."/>
            <person name="Anthouard V."/>
            <person name="Babour A."/>
            <person name="Barbe V."/>
            <person name="Barnay S."/>
            <person name="Blanchin S."/>
            <person name="Beckerich J.M."/>
            <person name="Beyne E."/>
            <person name="Bleykasten C."/>
            <person name="Boisrame A."/>
            <person name="Boyer J."/>
            <person name="Cattolico L."/>
            <person name="Confanioleri F."/>
            <person name="de Daruvar A."/>
            <person name="Despons L."/>
            <person name="Fabre E."/>
            <person name="Fairhead C."/>
            <person name="Ferry-Dumazet H."/>
            <person name="Groppi A."/>
            <person name="Hantraye F."/>
            <person name="Hennequin C."/>
            <person name="Jauniaux N."/>
            <person name="Joyet P."/>
            <person name="Kachouri R."/>
            <person name="Kerrest A."/>
            <person name="Koszul R."/>
            <person name="Lemaire M."/>
            <person name="Lesur I."/>
            <person name="Ma L."/>
            <person name="Muller H."/>
            <person name="Nicaud J.M."/>
            <person name="Nikolski M."/>
            <person name="Oztas S."/>
            <person name="Ozier-Kalogeropoulos O."/>
            <person name="Pellenz S."/>
            <person name="Potier S."/>
            <person name="Richard G.F."/>
            <person name="Straub M.L."/>
            <person name="Suleau A."/>
            <person name="Swennene D."/>
            <person name="Tekaia F."/>
            <person name="Wesolowski-Louvel M."/>
            <person name="Westhof E."/>
            <person name="Wirth B."/>
            <person name="Zeniou-Meyer M."/>
            <person name="Zivanovic I."/>
            <person name="Bolotin-Fukuhara M."/>
            <person name="Thierry A."/>
            <person name="Bouchier C."/>
            <person name="Caudron B."/>
            <person name="Scarpelli C."/>
            <person name="Gaillardin C."/>
            <person name="Weissenbach J."/>
            <person name="Wincker P."/>
            <person name="Souciet J.L."/>
        </authorList>
    </citation>
    <scope>NUCLEOTIDE SEQUENCE [LARGE SCALE GENOMIC DNA]</scope>
    <source>
        <strain evidence="4">ATCC 36239 / CBS 767 / BCRC 21394 / JCM 1990 / NBRC 0083 / IGC 2968</strain>
    </source>
</reference>
<dbReference type="RefSeq" id="XP_459251.2">
    <property type="nucleotide sequence ID" value="XM_459251.1"/>
</dbReference>
<dbReference type="OMA" id="STYITEW"/>
<organism evidence="3 4">
    <name type="scientific">Debaryomyces hansenii (strain ATCC 36239 / CBS 767 / BCRC 21394 / JCM 1990 / NBRC 0083 / IGC 2968)</name>
    <name type="common">Yeast</name>
    <name type="synonym">Torulaspora hansenii</name>
    <dbReference type="NCBI Taxonomy" id="284592"/>
    <lineage>
        <taxon>Eukaryota</taxon>
        <taxon>Fungi</taxon>
        <taxon>Dikarya</taxon>
        <taxon>Ascomycota</taxon>
        <taxon>Saccharomycotina</taxon>
        <taxon>Pichiomycetes</taxon>
        <taxon>Debaryomycetaceae</taxon>
        <taxon>Debaryomyces</taxon>
    </lineage>
</organism>
<feature type="repeat" description="WD" evidence="1">
    <location>
        <begin position="203"/>
        <end position="244"/>
    </location>
</feature>
<dbReference type="GO" id="GO:0003723">
    <property type="term" value="F:RNA binding"/>
    <property type="evidence" value="ECO:0007669"/>
    <property type="project" value="TreeGrafter"/>
</dbReference>
<dbReference type="FunFam" id="2.130.10.10:FF:000896">
    <property type="entry name" value="U3 small nucleolar RNA-associated protein 4"/>
    <property type="match status" value="1"/>
</dbReference>